<dbReference type="SUPFAM" id="SSF51735">
    <property type="entry name" value="NAD(P)-binding Rossmann-fold domains"/>
    <property type="match status" value="1"/>
</dbReference>
<evidence type="ECO:0000256" key="3">
    <source>
        <dbReference type="SAM" id="Phobius"/>
    </source>
</evidence>
<dbReference type="InterPro" id="IPR036291">
    <property type="entry name" value="NAD(P)-bd_dom_sf"/>
</dbReference>
<dbReference type="Proteomes" id="UP000887568">
    <property type="component" value="Unplaced"/>
</dbReference>
<evidence type="ECO:0000256" key="1">
    <source>
        <dbReference type="ARBA" id="ARBA00023002"/>
    </source>
</evidence>
<accession>A0A914APU8</accession>
<keyword evidence="3" id="KW-0812">Transmembrane</keyword>
<dbReference type="PANTHER" id="PTHR43313">
    <property type="entry name" value="SHORT-CHAIN DEHYDROGENASE/REDUCTASE FAMILY 9C"/>
    <property type="match status" value="1"/>
</dbReference>
<dbReference type="PRINTS" id="PR00080">
    <property type="entry name" value="SDRFAMILY"/>
</dbReference>
<feature type="transmembrane region" description="Helical" evidence="3">
    <location>
        <begin position="6"/>
        <end position="24"/>
    </location>
</feature>
<dbReference type="Pfam" id="PF00106">
    <property type="entry name" value="adh_short"/>
    <property type="match status" value="1"/>
</dbReference>
<sequence>MAAVTVKRLAVFLLCAFVFMKYIVPRLGQEILSRCFGYIVSVIISYAIAVNVKEGKVQVSGKSVVITGCDTGIGNALARYLDKRGFRVFAGCLFERGEGARRLKAECSGKLQVVQMDVTSDQQVAEVAQFVQSAVTVSGDVLWGVVNNAGIIKLGEIEWLPVESYRQVMEVNLFGMIRVTKAFLPMIRRCKGRIVNMSSMQGLFSSAVSSPYSVSKFGVEAFSDALRHEVDKWGVQTVIIEPGNFSAFTNAMEGDSITKMMDDVWSNTPDDIKEVYGLDYFKGVVKLLNTGTLSMSANTLKPVLTAIEDALIDENPPDRFSPGNAHSKLLTWFFCYLPSTVTDYLYKLSYALSVDKAKGVTAAEPVA</sequence>
<dbReference type="InterPro" id="IPR020904">
    <property type="entry name" value="Sc_DH/Rdtase_CS"/>
</dbReference>
<dbReference type="OMA" id="NTIACKH"/>
<dbReference type="PROSITE" id="PS00061">
    <property type="entry name" value="ADH_SHORT"/>
    <property type="match status" value="1"/>
</dbReference>
<dbReference type="GeneID" id="119736117"/>
<name>A0A914APU8_PATMI</name>
<dbReference type="RefSeq" id="XP_038066060.1">
    <property type="nucleotide sequence ID" value="XM_038210132.1"/>
</dbReference>
<dbReference type="AlphaFoldDB" id="A0A914APU8"/>
<keyword evidence="1" id="KW-0560">Oxidoreductase</keyword>
<dbReference type="PRINTS" id="PR00081">
    <property type="entry name" value="GDHRDH"/>
</dbReference>
<dbReference type="Gene3D" id="3.40.50.720">
    <property type="entry name" value="NAD(P)-binding Rossmann-like Domain"/>
    <property type="match status" value="1"/>
</dbReference>
<keyword evidence="3" id="KW-1133">Transmembrane helix</keyword>
<reference evidence="4" key="1">
    <citation type="submission" date="2022-11" db="UniProtKB">
        <authorList>
            <consortium name="EnsemblMetazoa"/>
        </authorList>
    </citation>
    <scope>IDENTIFICATION</scope>
</reference>
<organism evidence="4 5">
    <name type="scientific">Patiria miniata</name>
    <name type="common">Bat star</name>
    <name type="synonym">Asterina miniata</name>
    <dbReference type="NCBI Taxonomy" id="46514"/>
    <lineage>
        <taxon>Eukaryota</taxon>
        <taxon>Metazoa</taxon>
        <taxon>Echinodermata</taxon>
        <taxon>Eleutherozoa</taxon>
        <taxon>Asterozoa</taxon>
        <taxon>Asteroidea</taxon>
        <taxon>Valvatacea</taxon>
        <taxon>Valvatida</taxon>
        <taxon>Asterinidae</taxon>
        <taxon>Patiria</taxon>
    </lineage>
</organism>
<evidence type="ECO:0000313" key="4">
    <source>
        <dbReference type="EnsemblMetazoa" id="XP_038066060.1"/>
    </source>
</evidence>
<dbReference type="OrthoDB" id="294295at2759"/>
<protein>
    <submittedName>
        <fullName evidence="4">Uncharacterized protein</fullName>
    </submittedName>
</protein>
<evidence type="ECO:0000256" key="2">
    <source>
        <dbReference type="RuleBase" id="RU000363"/>
    </source>
</evidence>
<dbReference type="EnsemblMetazoa" id="XM_038210132.1">
    <property type="protein sequence ID" value="XP_038066060.1"/>
    <property type="gene ID" value="LOC119736117"/>
</dbReference>
<dbReference type="GO" id="GO:0016491">
    <property type="term" value="F:oxidoreductase activity"/>
    <property type="evidence" value="ECO:0007669"/>
    <property type="project" value="UniProtKB-KW"/>
</dbReference>
<proteinExistence type="inferred from homology"/>
<dbReference type="GO" id="GO:0008202">
    <property type="term" value="P:steroid metabolic process"/>
    <property type="evidence" value="ECO:0007669"/>
    <property type="project" value="TreeGrafter"/>
</dbReference>
<dbReference type="PANTHER" id="PTHR43313:SF36">
    <property type="entry name" value="D-BETA-HYDROXYBUTYRATE DEHYDROGENASE, MITOCHONDRIAL"/>
    <property type="match status" value="1"/>
</dbReference>
<keyword evidence="3" id="KW-0472">Membrane</keyword>
<comment type="similarity">
    <text evidence="2">Belongs to the short-chain dehydrogenases/reductases (SDR) family.</text>
</comment>
<evidence type="ECO:0000313" key="5">
    <source>
        <dbReference type="Proteomes" id="UP000887568"/>
    </source>
</evidence>
<dbReference type="InterPro" id="IPR002347">
    <property type="entry name" value="SDR_fam"/>
</dbReference>
<keyword evidence="5" id="KW-1185">Reference proteome</keyword>